<gene>
    <name evidence="3" type="primary">LOC112052106</name>
</gene>
<keyword evidence="2" id="KW-1185">Reference proteome</keyword>
<feature type="region of interest" description="Disordered" evidence="1">
    <location>
        <begin position="352"/>
        <end position="380"/>
    </location>
</feature>
<dbReference type="GeneID" id="112052106"/>
<dbReference type="OrthoDB" id="3039988at2759"/>
<feature type="compositionally biased region" description="Polar residues" evidence="1">
    <location>
        <begin position="354"/>
        <end position="366"/>
    </location>
</feature>
<name>A0A6J1NPI9_BICAN</name>
<dbReference type="Proteomes" id="UP001652582">
    <property type="component" value="Chromosome 7"/>
</dbReference>
<feature type="region of interest" description="Disordered" evidence="1">
    <location>
        <begin position="41"/>
        <end position="60"/>
    </location>
</feature>
<dbReference type="KEGG" id="bany:112052106"/>
<proteinExistence type="predicted"/>
<reference evidence="3" key="1">
    <citation type="submission" date="2025-08" db="UniProtKB">
        <authorList>
            <consortium name="RefSeq"/>
        </authorList>
    </citation>
    <scope>IDENTIFICATION</scope>
</reference>
<sequence>MNAAEITACDDDMEDTVSQKARQQIIEDYLKNIDADMSESCGEDLRTPKRHRMDEDEGEWTSVGKKTKTGIIEIYISFSEILPKQFAFAKLLKNNNITEIEKVKYMSPFKIRLDVCEESAHKIYNCKDFIDRGWRIYRAMERDISHGVIKGVDLDLSSEDIWKRIECPSKIELKSVMRLNRRSESAVSGWSPSESVRLSFKGEELPPYVIVDGLKIKIVPFVFRVSQCSRCWRLGHFLRRCPMTRMVCPKCGGKHENCLTTSYKCVNCGGNHMAMSKICPAYLKEKKLRQIMAECNCTYKKALTIYTSSKEDIPTRPTSPVIPYTVDPNPFAPLSTDKSSYAEILKTSADIHTLPNNRKSPSSSTPKAARAQRRRTSEISVENSIRPDDVSWKEKDAEPKKKFPFAELLNRLKNILFLKGISMQDKLKSIVKSCLDWVFSALMEFLSDWSLLQTIIESFIKNG</sequence>
<accession>A0A6J1NPI9</accession>
<organism evidence="2 3">
    <name type="scientific">Bicyclus anynana</name>
    <name type="common">Squinting bush brown butterfly</name>
    <dbReference type="NCBI Taxonomy" id="110368"/>
    <lineage>
        <taxon>Eukaryota</taxon>
        <taxon>Metazoa</taxon>
        <taxon>Ecdysozoa</taxon>
        <taxon>Arthropoda</taxon>
        <taxon>Hexapoda</taxon>
        <taxon>Insecta</taxon>
        <taxon>Pterygota</taxon>
        <taxon>Neoptera</taxon>
        <taxon>Endopterygota</taxon>
        <taxon>Lepidoptera</taxon>
        <taxon>Glossata</taxon>
        <taxon>Ditrysia</taxon>
        <taxon>Papilionoidea</taxon>
        <taxon>Nymphalidae</taxon>
        <taxon>Satyrinae</taxon>
        <taxon>Satyrini</taxon>
        <taxon>Mycalesina</taxon>
        <taxon>Bicyclus</taxon>
    </lineage>
</organism>
<dbReference type="RefSeq" id="XP_023946808.2">
    <property type="nucleotide sequence ID" value="XM_024091040.2"/>
</dbReference>
<evidence type="ECO:0000256" key="1">
    <source>
        <dbReference type="SAM" id="MobiDB-lite"/>
    </source>
</evidence>
<evidence type="ECO:0000313" key="2">
    <source>
        <dbReference type="Proteomes" id="UP001652582"/>
    </source>
</evidence>
<protein>
    <submittedName>
        <fullName evidence="3">Uncharacterized protein LOC112052106</fullName>
    </submittedName>
</protein>
<dbReference type="AlphaFoldDB" id="A0A6J1NPI9"/>
<evidence type="ECO:0000313" key="3">
    <source>
        <dbReference type="RefSeq" id="XP_023946808.2"/>
    </source>
</evidence>